<evidence type="ECO:0000313" key="3">
    <source>
        <dbReference type="Proteomes" id="UP001267638"/>
    </source>
</evidence>
<evidence type="ECO:0000259" key="1">
    <source>
        <dbReference type="PROSITE" id="PS51459"/>
    </source>
</evidence>
<gene>
    <name evidence="2" type="ORF">J2W40_004079</name>
</gene>
<reference evidence="2 3" key="1">
    <citation type="submission" date="2023-07" db="EMBL/GenBank/DDBJ databases">
        <title>Sorghum-associated microbial communities from plants grown in Nebraska, USA.</title>
        <authorList>
            <person name="Schachtman D."/>
        </authorList>
    </citation>
    <scope>NUCLEOTIDE SEQUENCE [LARGE SCALE GENOMIC DNA]</scope>
    <source>
        <strain evidence="2 3">4256</strain>
    </source>
</reference>
<feature type="domain" description="Fido" evidence="1">
    <location>
        <begin position="356"/>
        <end position="500"/>
    </location>
</feature>
<dbReference type="Proteomes" id="UP001267638">
    <property type="component" value="Unassembled WGS sequence"/>
</dbReference>
<comment type="caution">
    <text evidence="2">The sequence shown here is derived from an EMBL/GenBank/DDBJ whole genome shotgun (WGS) entry which is preliminary data.</text>
</comment>
<dbReference type="PROSITE" id="PS51459">
    <property type="entry name" value="FIDO"/>
    <property type="match status" value="1"/>
</dbReference>
<dbReference type="InterPro" id="IPR003812">
    <property type="entry name" value="Fido"/>
</dbReference>
<accession>A0ABU1X7Y9</accession>
<dbReference type="EMBL" id="JAVDWV010000034">
    <property type="protein sequence ID" value="MDR7157231.1"/>
    <property type="molecule type" value="Genomic_DNA"/>
</dbReference>
<dbReference type="SUPFAM" id="SSF140931">
    <property type="entry name" value="Fic-like"/>
    <property type="match status" value="1"/>
</dbReference>
<dbReference type="InterPro" id="IPR040198">
    <property type="entry name" value="Fido_containing"/>
</dbReference>
<dbReference type="PANTHER" id="PTHR13504:SF38">
    <property type="entry name" value="FIDO DOMAIN-CONTAINING PROTEIN"/>
    <property type="match status" value="1"/>
</dbReference>
<dbReference type="PANTHER" id="PTHR13504">
    <property type="entry name" value="FIDO DOMAIN-CONTAINING PROTEIN DDB_G0283145"/>
    <property type="match status" value="1"/>
</dbReference>
<dbReference type="InterPro" id="IPR036597">
    <property type="entry name" value="Fido-like_dom_sf"/>
</dbReference>
<dbReference type="Pfam" id="PF02661">
    <property type="entry name" value="Fic"/>
    <property type="match status" value="1"/>
</dbReference>
<keyword evidence="3" id="KW-1185">Reference proteome</keyword>
<organism evidence="2 3">
    <name type="scientific">Sphingobium xenophagum</name>
    <dbReference type="NCBI Taxonomy" id="121428"/>
    <lineage>
        <taxon>Bacteria</taxon>
        <taxon>Pseudomonadati</taxon>
        <taxon>Pseudomonadota</taxon>
        <taxon>Alphaproteobacteria</taxon>
        <taxon>Sphingomonadales</taxon>
        <taxon>Sphingomonadaceae</taxon>
        <taxon>Sphingobium</taxon>
    </lineage>
</organism>
<evidence type="ECO:0000313" key="2">
    <source>
        <dbReference type="EMBL" id="MDR7157231.1"/>
    </source>
</evidence>
<dbReference type="RefSeq" id="WP_310227743.1">
    <property type="nucleotide sequence ID" value="NZ_JAVDWV010000034.1"/>
</dbReference>
<name>A0ABU1X7Y9_SPHXE</name>
<proteinExistence type="predicted"/>
<protein>
    <recommendedName>
        <fullName evidence="1">Fido domain-containing protein</fullName>
    </recommendedName>
</protein>
<sequence length="506" mass="55920">MATPAQKLADALDVLERLQTRGRVAIRSADISRTYRERLITAGFLKEVMRGWYIPSRPDEPLGESTAWFASFWGFCTEYLTERFEDQWILAPDQSLLLATGNRTVPPQLLVRAPGGRNRPTELIHHTSLIDTNLALPPVRDRMVDDDGLRLFSIDAALIAVTGQFFTNRPTDARTALATQRDGSALLERLLEGGHSVIAGRLAGAFRNIGRDRIAEEIVATMKSAGYVVRETDPFAANLAAPLPRDPSPAAHRVRLMWQDMREHILEVFPAAPGITDPASYLARVEENYVNDAYHSLSIEGYRVSRDLIERVRGGDWNPDGEEADRAHRDALAARGYWKAFQAVEQSLARVLGGDNAGTVADEDHPAWYRALFAPSVVAGLARASDLAGYRNAPVFIRGSRHVPMRANAARDAMAALFELLRAEDETAVRVVLGHFIFIYIHPYIDGNGRMGGFLMNMMLASGGYPWTIIPVNRRADYMAALEQASAAGDIRPFANFLGELVTAQA</sequence>
<dbReference type="Gene3D" id="1.10.3290.10">
    <property type="entry name" value="Fido-like domain"/>
    <property type="match status" value="1"/>
</dbReference>